<evidence type="ECO:0000256" key="1">
    <source>
        <dbReference type="SAM" id="Phobius"/>
    </source>
</evidence>
<feature type="transmembrane region" description="Helical" evidence="1">
    <location>
        <begin position="374"/>
        <end position="393"/>
    </location>
</feature>
<dbReference type="RefSeq" id="WP_014390818.1">
    <property type="nucleotide sequence ID" value="NZ_CP030096.1"/>
</dbReference>
<feature type="transmembrane region" description="Helical" evidence="1">
    <location>
        <begin position="48"/>
        <end position="69"/>
    </location>
</feature>
<comment type="caution">
    <text evidence="3">The sequence shown here is derived from an EMBL/GenBank/DDBJ whole genome shotgun (WGS) entry which is preliminary data.</text>
</comment>
<evidence type="ECO:0008006" key="5">
    <source>
        <dbReference type="Google" id="ProtNLM"/>
    </source>
</evidence>
<reference evidence="3 4" key="1">
    <citation type="journal article" date="2018" name="Front. Microbiol.">
        <title>Genetic and Phylogenetic Characteristics of Pasteurella multocida Isolates From Different Host Species.</title>
        <authorList>
            <person name="Peng Z."/>
            <person name="Liang W."/>
            <person name="Wang F."/>
            <person name="Xu Z."/>
            <person name="Xie Z."/>
            <person name="Lian Z."/>
            <person name="Hua L."/>
            <person name="Zhou R."/>
            <person name="Chen H."/>
            <person name="Wu B."/>
        </authorList>
    </citation>
    <scope>NUCLEOTIDE SEQUENCE [LARGE SCALE GENOMIC DNA]</scope>
    <source>
        <strain evidence="3 4">HNA06</strain>
    </source>
</reference>
<keyword evidence="1" id="KW-0472">Membrane</keyword>
<evidence type="ECO:0000313" key="2">
    <source>
        <dbReference type="EMBL" id="MDT3452457.1"/>
    </source>
</evidence>
<feature type="transmembrane region" description="Helical" evidence="1">
    <location>
        <begin position="112"/>
        <end position="128"/>
    </location>
</feature>
<feature type="transmembrane region" description="Helical" evidence="1">
    <location>
        <begin position="134"/>
        <end position="151"/>
    </location>
</feature>
<feature type="transmembrane region" description="Helical" evidence="1">
    <location>
        <begin position="349"/>
        <end position="368"/>
    </location>
</feature>
<sequence>MKYLVILILSLFSLLFISTTGNLFFVLSITLTLITLLVTENKNLVHQLLGIGYVTFVAYPYIILFYLGWQEETLYLFYMVHFYFFFFFLYFTKETDFSKEKIIRENVRLKKIKYYFLCLSLIGMLFLTNGDPTFFVAGAAIILLFMLRYMNNFGYKDLFIYSIPYLGYIIIYSIFFWSGFGRLVLVGNIIFPLLYWLKFSRFKIGNSIIFIFSIIIGSLMSLLRFENESLTLDLLLKDSAVGPFILSYGMFSAKDYYQIDLSGLSEQIQLMFFAFTPRALWTDKPIGFGRLYVDKEMDTTIFSDSHSIAALIFGDYYFFLSEYWLIGIILFSVFIILFYRFLNHKLVSINHVALIYLPTLIWGGMASFGARFSTGAMAILILLFIEKCLFKYIKGKK</sequence>
<evidence type="ECO:0000313" key="4">
    <source>
        <dbReference type="Proteomes" id="UP000540079"/>
    </source>
</evidence>
<dbReference type="EMBL" id="PPVL01000003">
    <property type="protein sequence ID" value="NNI78651.1"/>
    <property type="molecule type" value="Genomic_DNA"/>
</dbReference>
<keyword evidence="1" id="KW-0812">Transmembrane</keyword>
<feature type="transmembrane region" description="Helical" evidence="1">
    <location>
        <begin position="75"/>
        <end position="91"/>
    </location>
</feature>
<feature type="transmembrane region" description="Helical" evidence="1">
    <location>
        <begin position="323"/>
        <end position="342"/>
    </location>
</feature>
<evidence type="ECO:0000313" key="3">
    <source>
        <dbReference type="EMBL" id="NNI78651.1"/>
    </source>
</evidence>
<feature type="transmembrane region" description="Helical" evidence="1">
    <location>
        <begin position="180"/>
        <end position="197"/>
    </location>
</feature>
<reference evidence="2" key="2">
    <citation type="submission" date="2022-07" db="EMBL/GenBank/DDBJ databases">
        <title>Sequence of Pasteurella multocoda 17BRD-035.</title>
        <authorList>
            <person name="Roy Chowdhury P."/>
            <person name="Alhamami T."/>
            <person name="Trott D.J."/>
            <person name="Djordvevic S.P."/>
        </authorList>
    </citation>
    <scope>NUCLEOTIDE SEQUENCE</scope>
    <source>
        <strain evidence="2">17BRD-035</strain>
    </source>
</reference>
<proteinExistence type="predicted"/>
<protein>
    <recommendedName>
        <fullName evidence="5">Wzy</fullName>
    </recommendedName>
</protein>
<feature type="transmembrane region" description="Helical" evidence="1">
    <location>
        <begin position="204"/>
        <end position="225"/>
    </location>
</feature>
<keyword evidence="1" id="KW-1133">Transmembrane helix</keyword>
<feature type="transmembrane region" description="Helical" evidence="1">
    <location>
        <begin position="158"/>
        <end position="174"/>
    </location>
</feature>
<organism evidence="3 4">
    <name type="scientific">Pasteurella multocida</name>
    <dbReference type="NCBI Taxonomy" id="747"/>
    <lineage>
        <taxon>Bacteria</taxon>
        <taxon>Pseudomonadati</taxon>
        <taxon>Pseudomonadota</taxon>
        <taxon>Gammaproteobacteria</taxon>
        <taxon>Pasteurellales</taxon>
        <taxon>Pasteurellaceae</taxon>
        <taxon>Pasteurella</taxon>
    </lineage>
</organism>
<dbReference type="Proteomes" id="UP001182304">
    <property type="component" value="Unassembled WGS sequence"/>
</dbReference>
<accession>A0A849CGU6</accession>
<feature type="transmembrane region" description="Helical" evidence="1">
    <location>
        <begin position="6"/>
        <end position="36"/>
    </location>
</feature>
<dbReference type="Proteomes" id="UP000540079">
    <property type="component" value="Unassembled WGS sequence"/>
</dbReference>
<dbReference type="AlphaFoldDB" id="A0A849CGU6"/>
<name>A0A849CGU6_PASMD</name>
<gene>
    <name evidence="3" type="ORF">C2800_04325</name>
    <name evidence="2" type="ORF">NQF69_06660</name>
</gene>
<dbReference type="EMBL" id="JANIEN010000006">
    <property type="protein sequence ID" value="MDT3452457.1"/>
    <property type="molecule type" value="Genomic_DNA"/>
</dbReference>